<dbReference type="InterPro" id="IPR006503">
    <property type="entry name" value="Nase-assoc"/>
</dbReference>
<accession>A0A1W6MR67</accession>
<keyword evidence="4" id="KW-1185">Reference proteome</keyword>
<comment type="similarity">
    <text evidence="1 2">Belongs to the ArsC family.</text>
</comment>
<proteinExistence type="inferred from homology"/>
<dbReference type="OrthoDB" id="5432555at2"/>
<dbReference type="Proteomes" id="UP000193978">
    <property type="component" value="Chromosome"/>
</dbReference>
<sequence length="147" mass="16362">MADVIFYEKPGCGGNARQKALLAASGHRVEARSLLTEPWNAEELRSYFGARPVDQWFNQASPRIKSGEIDPARCTEAEALRFMLADPLLIRRPLMRVGERREAGFDQALVEAWIGLRPANEKVSDTCIRAGREETTPTCDSVEVKAS</sequence>
<dbReference type="STRING" id="655015.B1812_01890"/>
<dbReference type="InterPro" id="IPR006660">
    <property type="entry name" value="Arsenate_reductase-like"/>
</dbReference>
<dbReference type="CDD" id="cd03033">
    <property type="entry name" value="ArsC_15kD"/>
    <property type="match status" value="1"/>
</dbReference>
<dbReference type="Gene3D" id="3.40.30.10">
    <property type="entry name" value="Glutaredoxin"/>
    <property type="match status" value="1"/>
</dbReference>
<evidence type="ECO:0008006" key="5">
    <source>
        <dbReference type="Google" id="ProtNLM"/>
    </source>
</evidence>
<dbReference type="PANTHER" id="PTHR30041">
    <property type="entry name" value="ARSENATE REDUCTASE"/>
    <property type="match status" value="1"/>
</dbReference>
<dbReference type="NCBIfam" id="TIGR01616">
    <property type="entry name" value="nitro_assoc"/>
    <property type="match status" value="1"/>
</dbReference>
<dbReference type="PANTHER" id="PTHR30041:SF8">
    <property type="entry name" value="PROTEIN YFFB"/>
    <property type="match status" value="1"/>
</dbReference>
<reference evidence="3 4" key="1">
    <citation type="submission" date="2017-02" db="EMBL/GenBank/DDBJ databases">
        <authorList>
            <person name="Peterson S.W."/>
        </authorList>
    </citation>
    <scope>NUCLEOTIDE SEQUENCE [LARGE SCALE GENOMIC DNA]</scope>
    <source>
        <strain evidence="3 4">S285</strain>
    </source>
</reference>
<gene>
    <name evidence="3" type="ORF">B1812_01890</name>
</gene>
<protein>
    <recommendedName>
        <fullName evidence="5">Nitrogenase-associated protein</fullName>
    </recommendedName>
</protein>
<dbReference type="PROSITE" id="PS51353">
    <property type="entry name" value="ARSC"/>
    <property type="match status" value="1"/>
</dbReference>
<dbReference type="KEGG" id="mbry:B1812_01890"/>
<dbReference type="EMBL" id="CP019948">
    <property type="protein sequence ID" value="ARN80036.1"/>
    <property type="molecule type" value="Genomic_DNA"/>
</dbReference>
<dbReference type="SUPFAM" id="SSF52833">
    <property type="entry name" value="Thioredoxin-like"/>
    <property type="match status" value="1"/>
</dbReference>
<organism evidence="3 4">
    <name type="scientific">Methylocystis bryophila</name>
    <dbReference type="NCBI Taxonomy" id="655015"/>
    <lineage>
        <taxon>Bacteria</taxon>
        <taxon>Pseudomonadati</taxon>
        <taxon>Pseudomonadota</taxon>
        <taxon>Alphaproteobacteria</taxon>
        <taxon>Hyphomicrobiales</taxon>
        <taxon>Methylocystaceae</taxon>
        <taxon>Methylocystis</taxon>
    </lineage>
</organism>
<dbReference type="InterPro" id="IPR036249">
    <property type="entry name" value="Thioredoxin-like_sf"/>
</dbReference>
<evidence type="ECO:0000313" key="3">
    <source>
        <dbReference type="EMBL" id="ARN80036.1"/>
    </source>
</evidence>
<evidence type="ECO:0000256" key="1">
    <source>
        <dbReference type="ARBA" id="ARBA00007198"/>
    </source>
</evidence>
<dbReference type="AlphaFoldDB" id="A0A1W6MR67"/>
<evidence type="ECO:0000313" key="4">
    <source>
        <dbReference type="Proteomes" id="UP000193978"/>
    </source>
</evidence>
<dbReference type="RefSeq" id="WP_085770093.1">
    <property type="nucleotide sequence ID" value="NZ_AP027149.1"/>
</dbReference>
<evidence type="ECO:0000256" key="2">
    <source>
        <dbReference type="PROSITE-ProRule" id="PRU01282"/>
    </source>
</evidence>
<dbReference type="Pfam" id="PF03960">
    <property type="entry name" value="ArsC"/>
    <property type="match status" value="1"/>
</dbReference>
<name>A0A1W6MR67_9HYPH</name>